<dbReference type="EMBL" id="OU015567">
    <property type="protein sequence ID" value="CAG5112461.1"/>
    <property type="molecule type" value="Genomic_DNA"/>
</dbReference>
<name>A0ABN7T3S0_OIKDI</name>
<proteinExistence type="predicted"/>
<evidence type="ECO:0000313" key="1">
    <source>
        <dbReference type="EMBL" id="CAG5112461.1"/>
    </source>
</evidence>
<protein>
    <submittedName>
        <fullName evidence="1">Oidioi.mRNA.OKI2018_I69.chr2.g6677.t1.cds</fullName>
    </submittedName>
</protein>
<reference evidence="1 2" key="1">
    <citation type="submission" date="2021-04" db="EMBL/GenBank/DDBJ databases">
        <authorList>
            <person name="Bliznina A."/>
        </authorList>
    </citation>
    <scope>NUCLEOTIDE SEQUENCE [LARGE SCALE GENOMIC DNA]</scope>
</reference>
<accession>A0ABN7T3S0</accession>
<organism evidence="1 2">
    <name type="scientific">Oikopleura dioica</name>
    <name type="common">Tunicate</name>
    <dbReference type="NCBI Taxonomy" id="34765"/>
    <lineage>
        <taxon>Eukaryota</taxon>
        <taxon>Metazoa</taxon>
        <taxon>Chordata</taxon>
        <taxon>Tunicata</taxon>
        <taxon>Appendicularia</taxon>
        <taxon>Copelata</taxon>
        <taxon>Oikopleuridae</taxon>
        <taxon>Oikopleura</taxon>
    </lineage>
</organism>
<evidence type="ECO:0000313" key="2">
    <source>
        <dbReference type="Proteomes" id="UP001158576"/>
    </source>
</evidence>
<keyword evidence="2" id="KW-1185">Reference proteome</keyword>
<gene>
    <name evidence="1" type="ORF">OKIOD_LOCUS15442</name>
</gene>
<sequence length="441" mass="51642">MNRYVRAQNVISIAKRSVLTTTRLNAHPKKVLPKKASSIIHLDLPQIKTAEITPKKMRMALNYILENLLVDGRVTVVLKESQKPPGILIDENFLKENLEPDVFKNYFRNKTYLKSIGIRRIRQRGDSWKRDQRGKLNDFYYQIFIPYKDVSVENRSKLEECLKTAGLLEDSVCEHYADSEGNQFSKEVLRSALESKSPLELICKGYPIRGVMDMMKYMRLTGTEFSHKYIDDPTEEIYRPLAALEYAKGELLMDEIAPEESEKRAMQDFIGDAIFHKNNYGIIHQFLDFMKIDIKIRIHAAYRNRGQLSELYKENPHKRARRFMAQYSHLVFPNHSLSRFLNQKALLMAELAERNRTDPRGSDPLFWEYERASQSIDYRMKRKPIFEKLDLIVNPAVNQAAIRSFDQIQEDTLGILDEYSDIIERIWDGDRVSKNWMWGGC</sequence>
<dbReference type="Proteomes" id="UP001158576">
    <property type="component" value="Chromosome 2"/>
</dbReference>